<dbReference type="GO" id="GO:0004252">
    <property type="term" value="F:serine-type endopeptidase activity"/>
    <property type="evidence" value="ECO:0007669"/>
    <property type="project" value="UniProtKB-UniRule"/>
</dbReference>
<sequence length="519" mass="55703">MKKFLANTLYGLFILLLVGVASLFFAPLLPIKGNIEIKIVKSGSMEPAIKTGSIVVIKPASLYGVGDVITFGEDSRTTYPTTHRIVSKSEANGEILYQVKGDINEEPDPMSVRESDVIGKVIFTVPNAGYLLDFARQPVGFILLITFPAALIILNEILDIGKEIRKVIRRKKKVSVEREKIFKRIYRMDDILRPVCLQAIKKKSNTPFIVSTITLFAATGFILANPGGTVSYFNDTEISVGNLLNAGSLDFSVALAPNESPNIKLIPGESAITIIPSVTGGSGDFLLAYKVRIEQIGGTSPALCNAIDLLASSTPFTYSNKLMMFSYGTTTSLGPLSLSLSLPSGSDFASTDTCLIDVVYSGWVDGKTEGIEYHDVERVSLSISDPPAGSTPVPEVVVPDIVSVMTELELELELESDEGSTTPEIISETAPDIVTETETEQEQSVEEIASTTEPVIEETVPKESETPVAPVVAADSTILPPVIEETPAVVEETPVVIETPTEPVPAEPAPVVEPTPSTE</sequence>
<feature type="transmembrane region" description="Helical" evidence="7">
    <location>
        <begin position="207"/>
        <end position="224"/>
    </location>
</feature>
<dbReference type="GO" id="GO:0009003">
    <property type="term" value="F:signal peptidase activity"/>
    <property type="evidence" value="ECO:0007669"/>
    <property type="project" value="UniProtKB-EC"/>
</dbReference>
<evidence type="ECO:0000256" key="1">
    <source>
        <dbReference type="ARBA" id="ARBA00004370"/>
    </source>
</evidence>
<evidence type="ECO:0000256" key="7">
    <source>
        <dbReference type="SAM" id="Phobius"/>
    </source>
</evidence>
<dbReference type="SUPFAM" id="SSF51306">
    <property type="entry name" value="LexA/Signal peptidase"/>
    <property type="match status" value="1"/>
</dbReference>
<dbReference type="PANTHER" id="PTHR10806:SF6">
    <property type="entry name" value="SIGNAL PEPTIDASE COMPLEX CATALYTIC SUBUNIT SEC11"/>
    <property type="match status" value="1"/>
</dbReference>
<organism evidence="8 9">
    <name type="scientific">Candidatus Zambryskibacteria bacterium RIFOXYD2_FULL_43_10</name>
    <dbReference type="NCBI Taxonomy" id="1802782"/>
    <lineage>
        <taxon>Bacteria</taxon>
        <taxon>Candidatus Zambryskiibacteriota</taxon>
    </lineage>
</organism>
<feature type="transmembrane region" description="Helical" evidence="7">
    <location>
        <begin position="9"/>
        <end position="29"/>
    </location>
</feature>
<feature type="transmembrane region" description="Helical" evidence="7">
    <location>
        <begin position="139"/>
        <end position="161"/>
    </location>
</feature>
<dbReference type="EMBL" id="MHWZ01000016">
    <property type="protein sequence ID" value="OHB17624.1"/>
    <property type="molecule type" value="Genomic_DNA"/>
</dbReference>
<comment type="caution">
    <text evidence="8">The sequence shown here is derived from an EMBL/GenBank/DDBJ whole genome shotgun (WGS) entry which is preliminary data.</text>
</comment>
<evidence type="ECO:0000256" key="2">
    <source>
        <dbReference type="ARBA" id="ARBA00022692"/>
    </source>
</evidence>
<name>A0A1G2V7K3_9BACT</name>
<dbReference type="CDD" id="cd06530">
    <property type="entry name" value="S26_SPase_I"/>
    <property type="match status" value="1"/>
</dbReference>
<reference evidence="8 9" key="1">
    <citation type="journal article" date="2016" name="Nat. Commun.">
        <title>Thousands of microbial genomes shed light on interconnected biogeochemical processes in an aquifer system.</title>
        <authorList>
            <person name="Anantharaman K."/>
            <person name="Brown C.T."/>
            <person name="Hug L.A."/>
            <person name="Sharon I."/>
            <person name="Castelle C.J."/>
            <person name="Probst A.J."/>
            <person name="Thomas B.C."/>
            <person name="Singh A."/>
            <person name="Wilkins M.J."/>
            <person name="Karaoz U."/>
            <person name="Brodie E.L."/>
            <person name="Williams K.H."/>
            <person name="Hubbard S.S."/>
            <person name="Banfield J.F."/>
        </authorList>
    </citation>
    <scope>NUCLEOTIDE SEQUENCE [LARGE SCALE GENOMIC DNA]</scope>
</reference>
<dbReference type="InterPro" id="IPR019533">
    <property type="entry name" value="Peptidase_S26"/>
</dbReference>
<feature type="compositionally biased region" description="Low complexity" evidence="6">
    <location>
        <begin position="490"/>
        <end position="501"/>
    </location>
</feature>
<evidence type="ECO:0000256" key="5">
    <source>
        <dbReference type="NCBIfam" id="TIGR02228"/>
    </source>
</evidence>
<keyword evidence="2 7" id="KW-0812">Transmembrane</keyword>
<comment type="subcellular location">
    <subcellularLocation>
        <location evidence="1">Membrane</location>
    </subcellularLocation>
</comment>
<evidence type="ECO:0000256" key="6">
    <source>
        <dbReference type="SAM" id="MobiDB-lite"/>
    </source>
</evidence>
<dbReference type="AlphaFoldDB" id="A0A1G2V7K3"/>
<keyword evidence="3 7" id="KW-1133">Transmembrane helix</keyword>
<feature type="compositionally biased region" description="Pro residues" evidence="6">
    <location>
        <begin position="502"/>
        <end position="513"/>
    </location>
</feature>
<proteinExistence type="predicted"/>
<dbReference type="InterPro" id="IPR001733">
    <property type="entry name" value="Peptidase_S26B"/>
</dbReference>
<dbReference type="Proteomes" id="UP000176868">
    <property type="component" value="Unassembled WGS sequence"/>
</dbReference>
<evidence type="ECO:0000313" key="9">
    <source>
        <dbReference type="Proteomes" id="UP000176868"/>
    </source>
</evidence>
<dbReference type="InterPro" id="IPR036286">
    <property type="entry name" value="LexA/Signal_pep-like_sf"/>
</dbReference>
<dbReference type="NCBIfam" id="TIGR02228">
    <property type="entry name" value="sigpep_I_arch"/>
    <property type="match status" value="1"/>
</dbReference>
<gene>
    <name evidence="8" type="ORF">A2544_02385</name>
</gene>
<dbReference type="GO" id="GO:0006465">
    <property type="term" value="P:signal peptide processing"/>
    <property type="evidence" value="ECO:0007669"/>
    <property type="project" value="UniProtKB-UniRule"/>
</dbReference>
<evidence type="ECO:0000313" key="8">
    <source>
        <dbReference type="EMBL" id="OHB17624.1"/>
    </source>
</evidence>
<evidence type="ECO:0000256" key="4">
    <source>
        <dbReference type="ARBA" id="ARBA00023136"/>
    </source>
</evidence>
<evidence type="ECO:0000256" key="3">
    <source>
        <dbReference type="ARBA" id="ARBA00022989"/>
    </source>
</evidence>
<dbReference type="PANTHER" id="PTHR10806">
    <property type="entry name" value="SIGNAL PEPTIDASE COMPLEX CATALYTIC SUBUNIT SEC11"/>
    <property type="match status" value="1"/>
</dbReference>
<accession>A0A1G2V7K3</accession>
<protein>
    <recommendedName>
        <fullName evidence="5">Signal peptidase I</fullName>
        <ecNumber evidence="5">3.4.21.89</ecNumber>
    </recommendedName>
</protein>
<dbReference type="EC" id="3.4.21.89" evidence="5"/>
<dbReference type="GO" id="GO:0016020">
    <property type="term" value="C:membrane"/>
    <property type="evidence" value="ECO:0007669"/>
    <property type="project" value="UniProtKB-SubCell"/>
</dbReference>
<dbReference type="STRING" id="1802782.A2544_02385"/>
<feature type="region of interest" description="Disordered" evidence="6">
    <location>
        <begin position="490"/>
        <end position="519"/>
    </location>
</feature>
<keyword evidence="4 7" id="KW-0472">Membrane</keyword>